<reference evidence="1 2" key="1">
    <citation type="submission" date="2022-10" db="EMBL/GenBank/DDBJ databases">
        <title>The complete genomes of actinobacterial strains from the NBC collection.</title>
        <authorList>
            <person name="Joergensen T.S."/>
            <person name="Alvarez Arevalo M."/>
            <person name="Sterndorff E.B."/>
            <person name="Faurdal D."/>
            <person name="Vuksanovic O."/>
            <person name="Mourched A.-S."/>
            <person name="Charusanti P."/>
            <person name="Shaw S."/>
            <person name="Blin K."/>
            <person name="Weber T."/>
        </authorList>
    </citation>
    <scope>NUCLEOTIDE SEQUENCE [LARGE SCALE GENOMIC DNA]</scope>
    <source>
        <strain evidence="1 2">NBC_01413</strain>
    </source>
</reference>
<protein>
    <submittedName>
        <fullName evidence="1">Uncharacterized protein</fullName>
    </submittedName>
</protein>
<evidence type="ECO:0000313" key="1">
    <source>
        <dbReference type="EMBL" id="WTY37622.1"/>
    </source>
</evidence>
<gene>
    <name evidence="1" type="ORF">OG308_07175</name>
</gene>
<proteinExistence type="predicted"/>
<name>A0ABZ1NCX9_9NOCA</name>
<organism evidence="1 2">
    <name type="scientific">Nocardia salmonicida</name>
    <dbReference type="NCBI Taxonomy" id="53431"/>
    <lineage>
        <taxon>Bacteria</taxon>
        <taxon>Bacillati</taxon>
        <taxon>Actinomycetota</taxon>
        <taxon>Actinomycetes</taxon>
        <taxon>Mycobacteriales</taxon>
        <taxon>Nocardiaceae</taxon>
        <taxon>Nocardia</taxon>
    </lineage>
</organism>
<keyword evidence="2" id="KW-1185">Reference proteome</keyword>
<dbReference type="Proteomes" id="UP001621418">
    <property type="component" value="Chromosome"/>
</dbReference>
<dbReference type="RefSeq" id="WP_364654329.1">
    <property type="nucleotide sequence ID" value="NZ_CP109527.1"/>
</dbReference>
<accession>A0ABZ1NCX9</accession>
<dbReference type="EMBL" id="CP109527">
    <property type="protein sequence ID" value="WTY37622.1"/>
    <property type="molecule type" value="Genomic_DNA"/>
</dbReference>
<evidence type="ECO:0000313" key="2">
    <source>
        <dbReference type="Proteomes" id="UP001621418"/>
    </source>
</evidence>
<sequence length="60" mass="6695">MTVTNGLADVGAELIGKAVDAGVRRITVPSRTRSIRRWSKCSADPRTFTQWAAEHGHRFR</sequence>